<proteinExistence type="predicted"/>
<accession>A0A2S5GA61</accession>
<keyword evidence="3" id="KW-1185">Reference proteome</keyword>
<dbReference type="EMBL" id="PREZ01000005">
    <property type="protein sequence ID" value="PPA69804.1"/>
    <property type="molecule type" value="Genomic_DNA"/>
</dbReference>
<name>A0A2S5GA61_9BACL</name>
<dbReference type="Proteomes" id="UP000239047">
    <property type="component" value="Unassembled WGS sequence"/>
</dbReference>
<feature type="region of interest" description="Disordered" evidence="1">
    <location>
        <begin position="1"/>
        <end position="31"/>
    </location>
</feature>
<comment type="caution">
    <text evidence="2">The sequence shown here is derived from an EMBL/GenBank/DDBJ whole genome shotgun (WGS) entry which is preliminary data.</text>
</comment>
<gene>
    <name evidence="2" type="ORF">C4B60_14815</name>
</gene>
<protein>
    <submittedName>
        <fullName evidence="2">Uncharacterized protein</fullName>
    </submittedName>
</protein>
<dbReference type="AlphaFoldDB" id="A0A2S5GA61"/>
<evidence type="ECO:0000313" key="2">
    <source>
        <dbReference type="EMBL" id="PPA69804.1"/>
    </source>
</evidence>
<organism evidence="2 3">
    <name type="scientific">Jeotgalibacillus proteolyticus</name>
    <dbReference type="NCBI Taxonomy" id="2082395"/>
    <lineage>
        <taxon>Bacteria</taxon>
        <taxon>Bacillati</taxon>
        <taxon>Bacillota</taxon>
        <taxon>Bacilli</taxon>
        <taxon>Bacillales</taxon>
        <taxon>Caryophanaceae</taxon>
        <taxon>Jeotgalibacillus</taxon>
    </lineage>
</organism>
<reference evidence="2 3" key="1">
    <citation type="submission" date="2018-02" db="EMBL/GenBank/DDBJ databases">
        <title>Jeotgalibacillus proteolyticum sp. nov. a protease producing bacterium isolated from ocean sediments of Laizhou Bay.</title>
        <authorList>
            <person name="Li Y."/>
        </authorList>
    </citation>
    <scope>NUCLEOTIDE SEQUENCE [LARGE SCALE GENOMIC DNA]</scope>
    <source>
        <strain evidence="2 3">22-7</strain>
    </source>
</reference>
<sequence>MSELNERLTLLRYPAPTGSSSDRKSSPHLGKKRLIGGSSYVCRSYTPVSAFTLSSSSRQGLEVTSQALTEGKEQPSVSARLVLVAPKRLLPLLL</sequence>
<evidence type="ECO:0000256" key="1">
    <source>
        <dbReference type="SAM" id="MobiDB-lite"/>
    </source>
</evidence>
<evidence type="ECO:0000313" key="3">
    <source>
        <dbReference type="Proteomes" id="UP000239047"/>
    </source>
</evidence>